<accession>E3M1W9</accession>
<reference evidence="1" key="1">
    <citation type="submission" date="2007-07" db="EMBL/GenBank/DDBJ databases">
        <title>PCAP assembly of the Caenorhabditis remanei genome.</title>
        <authorList>
            <consortium name="The Caenorhabditis remanei Sequencing Consortium"/>
            <person name="Wilson R.K."/>
        </authorList>
    </citation>
    <scope>NUCLEOTIDE SEQUENCE [LARGE SCALE GENOMIC DNA]</scope>
    <source>
        <strain evidence="1">PB4641</strain>
    </source>
</reference>
<evidence type="ECO:0000313" key="2">
    <source>
        <dbReference type="Proteomes" id="UP000008281"/>
    </source>
</evidence>
<name>E3M1W9_CAERE</name>
<organism evidence="2">
    <name type="scientific">Caenorhabditis remanei</name>
    <name type="common">Caenorhabditis vulgaris</name>
    <dbReference type="NCBI Taxonomy" id="31234"/>
    <lineage>
        <taxon>Eukaryota</taxon>
        <taxon>Metazoa</taxon>
        <taxon>Ecdysozoa</taxon>
        <taxon>Nematoda</taxon>
        <taxon>Chromadorea</taxon>
        <taxon>Rhabditida</taxon>
        <taxon>Rhabditina</taxon>
        <taxon>Rhabditomorpha</taxon>
        <taxon>Rhabditoidea</taxon>
        <taxon>Rhabditidae</taxon>
        <taxon>Peloderinae</taxon>
        <taxon>Caenorhabditis</taxon>
    </lineage>
</organism>
<evidence type="ECO:0000313" key="1">
    <source>
        <dbReference type="EMBL" id="EFO89030.1"/>
    </source>
</evidence>
<dbReference type="AlphaFoldDB" id="E3M1W9"/>
<protein>
    <submittedName>
        <fullName evidence="1">Uncharacterized protein</fullName>
    </submittedName>
</protein>
<proteinExistence type="predicted"/>
<dbReference type="InParanoid" id="E3M1W9"/>
<keyword evidence="2" id="KW-1185">Reference proteome</keyword>
<dbReference type="Proteomes" id="UP000008281">
    <property type="component" value="Unassembled WGS sequence"/>
</dbReference>
<dbReference type="EMBL" id="DS268421">
    <property type="protein sequence ID" value="EFO89030.1"/>
    <property type="molecule type" value="Genomic_DNA"/>
</dbReference>
<gene>
    <name evidence="1" type="ORF">CRE_06387</name>
</gene>
<dbReference type="HOGENOM" id="CLU_2796400_0_0_1"/>
<sequence>MYLFPGMRLQVLSFSDCSVLMRFAASHGQHRQNVTTKKRILISPPTHRRLIVQYIAGKEMKFKKVGKR</sequence>